<evidence type="ECO:0000313" key="1">
    <source>
        <dbReference type="EMBL" id="AEW47292.1"/>
    </source>
</evidence>
<dbReference type="EMBL" id="JN797796">
    <property type="protein sequence ID" value="AEW47292.1"/>
    <property type="molecule type" value="Genomic_DNA"/>
</dbReference>
<dbReference type="Proteomes" id="UP000006291">
    <property type="component" value="Segment"/>
</dbReference>
<sequence>MKLNNVFNTNQSDLLMHNGKTFTLVRPMNANEYDAFDGVVMYIIRLSTGEELQVFEDEIYS</sequence>
<reference evidence="1 2" key="1">
    <citation type="submission" date="2011-09" db="EMBL/GenBank/DDBJ databases">
        <title>Complete Genome Sequence of Bacillus cereus Bacteriophage B5S.</title>
        <authorList>
            <person name="Lee J.-H."/>
            <person name="Shin H."/>
            <person name="Son B."/>
            <person name="Ryu S."/>
        </authorList>
    </citation>
    <scope>NUCLEOTIDE SEQUENCE [LARGE SCALE GENOMIC DNA]</scope>
</reference>
<accession>J9PQS9</accession>
<organism evidence="1 2">
    <name type="scientific">Bacillus phage B5S</name>
    <dbReference type="NCBI Taxonomy" id="1126949"/>
    <lineage>
        <taxon>Viruses</taxon>
        <taxon>Duplodnaviria</taxon>
        <taxon>Heunggongvirae</taxon>
        <taxon>Uroviricota</taxon>
        <taxon>Caudoviricetes</taxon>
        <taxon>Herelleviridae</taxon>
        <taxon>Bastillevirinae</taxon>
        <taxon>Bequatrovirus</taxon>
        <taxon>Bequatrovirus B4</taxon>
    </lineage>
</organism>
<evidence type="ECO:0000313" key="2">
    <source>
        <dbReference type="Proteomes" id="UP000006291"/>
    </source>
</evidence>
<proteinExistence type="predicted"/>
<name>J9PQS9_9CAUD</name>
<gene>
    <name evidence="1" type="ORF">B5S_0058</name>
</gene>
<protein>
    <submittedName>
        <fullName evidence="1">Uncharacterized protein</fullName>
    </submittedName>
</protein>